<dbReference type="EMBL" id="CP099717">
    <property type="protein sequence ID" value="USV59641.1"/>
    <property type="molecule type" value="Genomic_DNA"/>
</dbReference>
<evidence type="ECO:0000256" key="1">
    <source>
        <dbReference type="SAM" id="SignalP"/>
    </source>
</evidence>
<accession>A0AAE9MLB4</accession>
<reference evidence="2" key="1">
    <citation type="submission" date="2022-06" db="EMBL/GenBank/DDBJ databases">
        <title>Complete Genome of Aeromonas sp. Strain SOD01 Isolated from an Urban Freshwater Stream.</title>
        <authorList>
            <person name="Williams L.E."/>
            <person name="Brysgel T."/>
            <person name="Capestro E.M."/>
            <person name="Foltz G.V."/>
            <person name="Gardner A.E."/>
            <person name="Ingrassia J."/>
            <person name="Peterson E."/>
            <person name="Arruda J."/>
            <person name="Flaherty I."/>
            <person name="Hunt M."/>
            <person name="Pappas G."/>
            <person name="Ramsaran S."/>
            <person name="Rocha M."/>
        </authorList>
    </citation>
    <scope>NUCLEOTIDE SEQUENCE</scope>
    <source>
        <strain evidence="2">SOD01</strain>
    </source>
</reference>
<feature type="signal peptide" evidence="1">
    <location>
        <begin position="1"/>
        <end position="20"/>
    </location>
</feature>
<proteinExistence type="predicted"/>
<dbReference type="RefSeq" id="WP_242380672.1">
    <property type="nucleotide sequence ID" value="NZ_CP093843.1"/>
</dbReference>
<protein>
    <recommendedName>
        <fullName evidence="4">Secreted protein</fullName>
    </recommendedName>
</protein>
<evidence type="ECO:0000313" key="3">
    <source>
        <dbReference type="Proteomes" id="UP001056890"/>
    </source>
</evidence>
<dbReference type="Proteomes" id="UP001056890">
    <property type="component" value="Chromosome"/>
</dbReference>
<gene>
    <name evidence="2" type="ORF">NHF51_19205</name>
</gene>
<keyword evidence="3" id="KW-1185">Reference proteome</keyword>
<evidence type="ECO:0000313" key="2">
    <source>
        <dbReference type="EMBL" id="USV59641.1"/>
    </source>
</evidence>
<feature type="chain" id="PRO_5042187128" description="Secreted protein" evidence="1">
    <location>
        <begin position="21"/>
        <end position="56"/>
    </location>
</feature>
<sequence>MKIKLLLIALALSMSPVLVSAEGAPAVPEVVCHVDQAPQMLVPEYLCQQYGGEQYD</sequence>
<organism evidence="2 3">
    <name type="scientific">Aeromonas encheleia</name>
    <dbReference type="NCBI Taxonomy" id="73010"/>
    <lineage>
        <taxon>Bacteria</taxon>
        <taxon>Pseudomonadati</taxon>
        <taxon>Pseudomonadota</taxon>
        <taxon>Gammaproteobacteria</taxon>
        <taxon>Aeromonadales</taxon>
        <taxon>Aeromonadaceae</taxon>
        <taxon>Aeromonas</taxon>
    </lineage>
</organism>
<keyword evidence="1" id="KW-0732">Signal</keyword>
<dbReference type="AlphaFoldDB" id="A0AAE9MLB4"/>
<evidence type="ECO:0008006" key="4">
    <source>
        <dbReference type="Google" id="ProtNLM"/>
    </source>
</evidence>
<name>A0AAE9MLB4_9GAMM</name>